<accession>A0AA97IYL9</accession>
<evidence type="ECO:0000256" key="3">
    <source>
        <dbReference type="ARBA" id="ARBA00022692"/>
    </source>
</evidence>
<evidence type="ECO:0000313" key="8">
    <source>
        <dbReference type="RefSeq" id="XP_054828038.1"/>
    </source>
</evidence>
<keyword evidence="5 6" id="KW-0472">Membrane</keyword>
<keyword evidence="3 6" id="KW-0812">Transmembrane</keyword>
<organism evidence="7 8">
    <name type="scientific">Eublepharis macularius</name>
    <name type="common">Leopard gecko</name>
    <name type="synonym">Cyrtodactylus macularius</name>
    <dbReference type="NCBI Taxonomy" id="481883"/>
    <lineage>
        <taxon>Eukaryota</taxon>
        <taxon>Metazoa</taxon>
        <taxon>Chordata</taxon>
        <taxon>Craniata</taxon>
        <taxon>Vertebrata</taxon>
        <taxon>Euteleostomi</taxon>
        <taxon>Lepidosauria</taxon>
        <taxon>Squamata</taxon>
        <taxon>Bifurcata</taxon>
        <taxon>Gekkota</taxon>
        <taxon>Eublepharidae</taxon>
        <taxon>Eublepharinae</taxon>
        <taxon>Eublepharis</taxon>
    </lineage>
</organism>
<dbReference type="InterPro" id="IPR030417">
    <property type="entry name" value="MS4A"/>
</dbReference>
<evidence type="ECO:0000256" key="6">
    <source>
        <dbReference type="SAM" id="Phobius"/>
    </source>
</evidence>
<dbReference type="InterPro" id="IPR007237">
    <property type="entry name" value="CD20-like"/>
</dbReference>
<evidence type="ECO:0000313" key="7">
    <source>
        <dbReference type="Proteomes" id="UP001190640"/>
    </source>
</evidence>
<feature type="transmembrane region" description="Helical" evidence="6">
    <location>
        <begin position="107"/>
        <end position="130"/>
    </location>
</feature>
<evidence type="ECO:0000256" key="5">
    <source>
        <dbReference type="ARBA" id="ARBA00023136"/>
    </source>
</evidence>
<evidence type="ECO:0000256" key="1">
    <source>
        <dbReference type="ARBA" id="ARBA00004141"/>
    </source>
</evidence>
<evidence type="ECO:0000256" key="4">
    <source>
        <dbReference type="ARBA" id="ARBA00022989"/>
    </source>
</evidence>
<dbReference type="GO" id="GO:0007166">
    <property type="term" value="P:cell surface receptor signaling pathway"/>
    <property type="evidence" value="ECO:0007669"/>
    <property type="project" value="TreeGrafter"/>
</dbReference>
<name>A0AA97IYL9_EUBMA</name>
<dbReference type="Proteomes" id="UP001190640">
    <property type="component" value="Chromosome 2"/>
</dbReference>
<comment type="subcellular location">
    <subcellularLocation>
        <location evidence="1">Membrane</location>
        <topology evidence="1">Multi-pass membrane protein</topology>
    </subcellularLocation>
</comment>
<dbReference type="GeneID" id="129324691"/>
<evidence type="ECO:0000256" key="2">
    <source>
        <dbReference type="ARBA" id="ARBA00009565"/>
    </source>
</evidence>
<sequence>MATDPLRMANGTVLFIPPNGANIIQAGQIIPGTVFQTSGILQYPGLQPGSPNNLPEPNHQVGLREKLYKAETKTLGFIVSGSLSVAAEKHQDICLVKRSVGMNITSAVMAAFGVVLYITDLAINPLYYYFSYDSTFLRSAGLGLSVMLLLFSVLEFCITVWTTYSGCQATSSSSDMTMMMVPYSVSAGGVMPAEDTPAPPPYDYVVSAQKHSKCWWGENFP</sequence>
<dbReference type="PANTHER" id="PTHR23320">
    <property type="entry name" value="MEMBRANE-SPANNING 4-DOMAINS SUBFAMILY A MS4A -RELATED"/>
    <property type="match status" value="1"/>
</dbReference>
<reference evidence="8" key="1">
    <citation type="submission" date="2025-08" db="UniProtKB">
        <authorList>
            <consortium name="RefSeq"/>
        </authorList>
    </citation>
    <scope>IDENTIFICATION</scope>
    <source>
        <tissue evidence="8">Blood</tissue>
    </source>
</reference>
<dbReference type="Pfam" id="PF04103">
    <property type="entry name" value="CD20"/>
    <property type="match status" value="1"/>
</dbReference>
<dbReference type="RefSeq" id="XP_054828038.1">
    <property type="nucleotide sequence ID" value="XM_054972063.1"/>
</dbReference>
<comment type="similarity">
    <text evidence="2">Belongs to the MS4A family.</text>
</comment>
<dbReference type="GO" id="GO:0005886">
    <property type="term" value="C:plasma membrane"/>
    <property type="evidence" value="ECO:0007669"/>
    <property type="project" value="TreeGrafter"/>
</dbReference>
<gene>
    <name evidence="8" type="primary">LOC129324691</name>
</gene>
<proteinExistence type="inferred from homology"/>
<protein>
    <submittedName>
        <fullName evidence="8">Membrane-spanning 4-domains subfamily A member 8-like isoform X2</fullName>
    </submittedName>
</protein>
<dbReference type="PANTHER" id="PTHR23320:SF155">
    <property type="entry name" value="MEMBRANE-SPANNING 4-DOMAINS SUBFAMILY A MEMBER 8"/>
    <property type="match status" value="1"/>
</dbReference>
<keyword evidence="7" id="KW-1185">Reference proteome</keyword>
<feature type="transmembrane region" description="Helical" evidence="6">
    <location>
        <begin position="142"/>
        <end position="164"/>
    </location>
</feature>
<dbReference type="AlphaFoldDB" id="A0AA97IYL9"/>
<keyword evidence="4 6" id="KW-1133">Transmembrane helix</keyword>